<evidence type="ECO:0000313" key="2">
    <source>
        <dbReference type="Proteomes" id="UP000238655"/>
    </source>
</evidence>
<organism evidence="1 2">
    <name type="scientific">Burkholderia contaminans</name>
    <dbReference type="NCBI Taxonomy" id="488447"/>
    <lineage>
        <taxon>Bacteria</taxon>
        <taxon>Pseudomonadati</taxon>
        <taxon>Pseudomonadota</taxon>
        <taxon>Betaproteobacteria</taxon>
        <taxon>Burkholderiales</taxon>
        <taxon>Burkholderiaceae</taxon>
        <taxon>Burkholderia</taxon>
        <taxon>Burkholderia cepacia complex</taxon>
    </lineage>
</organism>
<dbReference type="RefSeq" id="WP_089460806.1">
    <property type="nucleotide sequence ID" value="NZ_CM009575.1"/>
</dbReference>
<dbReference type="AlphaFoldDB" id="A0A2S5DRK0"/>
<sequence>MATKLMSPLAGRSNTKVGVGDASSLKCATAQYALTAALALNDVLQGPLLSKGSTVIDVMLVTTDLDTNAAPTITLDVGTGDDVQHFIAASTVAQAGGVARASAATAQPLTLTQDDTIDVNVRAAPATGATAGMVTLHVLFLPPNA</sequence>
<name>A0A2S5DRK0_9BURK</name>
<protein>
    <submittedName>
        <fullName evidence="1">Uncharacterized protein</fullName>
    </submittedName>
</protein>
<gene>
    <name evidence="1" type="ORF">C3743_15360</name>
</gene>
<evidence type="ECO:0000313" key="1">
    <source>
        <dbReference type="EMBL" id="POZ81693.1"/>
    </source>
</evidence>
<reference evidence="1 2" key="1">
    <citation type="submission" date="2018-01" db="EMBL/GenBank/DDBJ databases">
        <title>Successful Treatment of Persistent Burkholderia cepacia Bacteremia with Ceftazidime-Avibactam.</title>
        <authorList>
            <person name="Tamma P."/>
            <person name="Fan Y."/>
            <person name="Bergman Y."/>
            <person name="Sick-Samuels A."/>
            <person name="Hsu A."/>
            <person name="Timp W."/>
            <person name="Simner P."/>
        </authorList>
    </citation>
    <scope>NUCLEOTIDE SEQUENCE [LARGE SCALE GENOMIC DNA]</scope>
    <source>
        <strain evidence="1 2">170816</strain>
    </source>
</reference>
<proteinExistence type="predicted"/>
<dbReference type="Proteomes" id="UP000238655">
    <property type="component" value="Chromosome 1"/>
</dbReference>
<accession>A0A2S5DRK0</accession>
<dbReference type="EMBL" id="PQVP01000002">
    <property type="protein sequence ID" value="POZ81693.1"/>
    <property type="molecule type" value="Genomic_DNA"/>
</dbReference>
<comment type="caution">
    <text evidence="1">The sequence shown here is derived from an EMBL/GenBank/DDBJ whole genome shotgun (WGS) entry which is preliminary data.</text>
</comment>